<dbReference type="GO" id="GO:0005886">
    <property type="term" value="C:plasma membrane"/>
    <property type="evidence" value="ECO:0007669"/>
    <property type="project" value="UniProtKB-SubCell"/>
</dbReference>
<dbReference type="PIRSF" id="PIRSF004810">
    <property type="entry name" value="ChrA"/>
    <property type="match status" value="1"/>
</dbReference>
<protein>
    <recommendedName>
        <fullName evidence="10">Chromate transporter</fullName>
    </recommendedName>
</protein>
<feature type="transmembrane region" description="Helical" evidence="7">
    <location>
        <begin position="356"/>
        <end position="374"/>
    </location>
</feature>
<organism evidence="8 9">
    <name type="scientific">Cyclotella cryptica</name>
    <dbReference type="NCBI Taxonomy" id="29204"/>
    <lineage>
        <taxon>Eukaryota</taxon>
        <taxon>Sar</taxon>
        <taxon>Stramenopiles</taxon>
        <taxon>Ochrophyta</taxon>
        <taxon>Bacillariophyta</taxon>
        <taxon>Coscinodiscophyceae</taxon>
        <taxon>Thalassiosirophycidae</taxon>
        <taxon>Stephanodiscales</taxon>
        <taxon>Stephanodiscaceae</taxon>
        <taxon>Cyclotella</taxon>
    </lineage>
</organism>
<dbReference type="PANTHER" id="PTHR33567">
    <property type="entry name" value="CHROMATE ION TRANSPORTER (EUROFUNG)"/>
    <property type="match status" value="1"/>
</dbReference>
<keyword evidence="5 7" id="KW-1133">Transmembrane helix</keyword>
<evidence type="ECO:0000256" key="3">
    <source>
        <dbReference type="ARBA" id="ARBA00022475"/>
    </source>
</evidence>
<sequence length="455" mass="49021">MPPIDEETPLKNGTYAVVADEDDDEDSRDYAPLTQRIQDTIKMYWTLGFVAFGGPTAHIAIFQDHLVRVHEWIAEDQYLELFALCQGLPGPTSTQLLIGTASTHGGMLGGSIAFLMWSLPGFAVVTAASLYLYNIIDASRPPIWLVGVAPAAVALIFKAFYGFGKKLDDLGVAIAVFAACVSVLINNDEHIPGNSSQIVYPMLLIGGGSLTLFDCYSSKPIGTYEQSSSAESVEKAKADRKLAYKIGLGIYHGLFMFLLWLGILVGSITLVQRGCTNVYLEIFEIFFRVGSLVFGGGVVIVPMLQNEVVPKWMNDDQFFQGLALAQSLPGPFFNFAGFLGGTYAGFWGAVVANIGLMGPGFILIFAMLPFWINVRRYAWFKAVIKGLNASAIGLIGGSCVFLYAKSVRDAADAIVFVFCGALASFYSLGAPQTIATGALLGGIFAFFGLGQVPYK</sequence>
<reference evidence="8 9" key="1">
    <citation type="journal article" date="2020" name="G3 (Bethesda)">
        <title>Improved Reference Genome for Cyclotella cryptica CCMP332, a Model for Cell Wall Morphogenesis, Salinity Adaptation, and Lipid Production in Diatoms (Bacillariophyta).</title>
        <authorList>
            <person name="Roberts W.R."/>
            <person name="Downey K.M."/>
            <person name="Ruck E.C."/>
            <person name="Traller J.C."/>
            <person name="Alverson A.J."/>
        </authorList>
    </citation>
    <scope>NUCLEOTIDE SEQUENCE [LARGE SCALE GENOMIC DNA]</scope>
    <source>
        <strain evidence="8 9">CCMP332</strain>
    </source>
</reference>
<keyword evidence="9" id="KW-1185">Reference proteome</keyword>
<evidence type="ECO:0000256" key="2">
    <source>
        <dbReference type="ARBA" id="ARBA00005262"/>
    </source>
</evidence>
<gene>
    <name evidence="8" type="ORF">HJC23_013048</name>
</gene>
<evidence type="ECO:0000256" key="1">
    <source>
        <dbReference type="ARBA" id="ARBA00004651"/>
    </source>
</evidence>
<evidence type="ECO:0000313" key="8">
    <source>
        <dbReference type="EMBL" id="KAL3795991.1"/>
    </source>
</evidence>
<comment type="caution">
    <text evidence="8">The sequence shown here is derived from an EMBL/GenBank/DDBJ whole genome shotgun (WGS) entry which is preliminary data.</text>
</comment>
<dbReference type="InterPro" id="IPR014047">
    <property type="entry name" value="Chr_Tranpt_l_chain"/>
</dbReference>
<dbReference type="NCBIfam" id="TIGR00937">
    <property type="entry name" value="2A51"/>
    <property type="match status" value="1"/>
</dbReference>
<evidence type="ECO:0000256" key="7">
    <source>
        <dbReference type="SAM" id="Phobius"/>
    </source>
</evidence>
<keyword evidence="6 7" id="KW-0472">Membrane</keyword>
<feature type="transmembrane region" description="Helical" evidence="7">
    <location>
        <begin position="332"/>
        <end position="350"/>
    </location>
</feature>
<evidence type="ECO:0008006" key="10">
    <source>
        <dbReference type="Google" id="ProtNLM"/>
    </source>
</evidence>
<keyword evidence="3" id="KW-1003">Cell membrane</keyword>
<dbReference type="EMBL" id="JABMIG020000066">
    <property type="protein sequence ID" value="KAL3795991.1"/>
    <property type="molecule type" value="Genomic_DNA"/>
</dbReference>
<evidence type="ECO:0000256" key="5">
    <source>
        <dbReference type="ARBA" id="ARBA00022989"/>
    </source>
</evidence>
<feature type="transmembrane region" description="Helical" evidence="7">
    <location>
        <begin position="242"/>
        <end position="265"/>
    </location>
</feature>
<feature type="transmembrane region" description="Helical" evidence="7">
    <location>
        <begin position="114"/>
        <end position="136"/>
    </location>
</feature>
<evidence type="ECO:0000256" key="6">
    <source>
        <dbReference type="ARBA" id="ARBA00023136"/>
    </source>
</evidence>
<proteinExistence type="inferred from homology"/>
<comment type="subcellular location">
    <subcellularLocation>
        <location evidence="1">Cell membrane</location>
        <topology evidence="1">Multi-pass membrane protein</topology>
    </subcellularLocation>
</comment>
<dbReference type="Proteomes" id="UP001516023">
    <property type="component" value="Unassembled WGS sequence"/>
</dbReference>
<comment type="similarity">
    <text evidence="2">Belongs to the chromate ion transporter (CHR) (TC 2.A.51) family.</text>
</comment>
<dbReference type="PANTHER" id="PTHR33567:SF3">
    <property type="entry name" value="CHROMATE ION TRANSPORTER (EUROFUNG)"/>
    <property type="match status" value="1"/>
</dbReference>
<evidence type="ECO:0000313" key="9">
    <source>
        <dbReference type="Proteomes" id="UP001516023"/>
    </source>
</evidence>
<dbReference type="Pfam" id="PF02417">
    <property type="entry name" value="Chromate_transp"/>
    <property type="match status" value="2"/>
</dbReference>
<name>A0ABD3Q8K5_9STRA</name>
<feature type="transmembrane region" description="Helical" evidence="7">
    <location>
        <begin position="142"/>
        <end position="163"/>
    </location>
</feature>
<evidence type="ECO:0000256" key="4">
    <source>
        <dbReference type="ARBA" id="ARBA00022692"/>
    </source>
</evidence>
<keyword evidence="4 7" id="KW-0812">Transmembrane</keyword>
<dbReference type="AlphaFoldDB" id="A0ABD3Q8K5"/>
<feature type="transmembrane region" description="Helical" evidence="7">
    <location>
        <begin position="285"/>
        <end position="304"/>
    </location>
</feature>
<feature type="transmembrane region" description="Helical" evidence="7">
    <location>
        <begin position="435"/>
        <end position="454"/>
    </location>
</feature>
<dbReference type="InterPro" id="IPR003370">
    <property type="entry name" value="Chromate_transpt"/>
</dbReference>
<feature type="transmembrane region" description="Helical" evidence="7">
    <location>
        <begin position="386"/>
        <end position="404"/>
    </location>
</feature>
<accession>A0ABD3Q8K5</accession>